<name>A0A075ADQ7_OPIVI</name>
<dbReference type="RefSeq" id="XP_009170016.1">
    <property type="nucleotide sequence ID" value="XM_009171752.1"/>
</dbReference>
<dbReference type="AlphaFoldDB" id="A0A075ADQ7"/>
<proteinExistence type="predicted"/>
<dbReference type="CTD" id="20320657"/>
<accession>A0A075ADQ7</accession>
<sequence>MLRPLGLYREMMGEIRLLSTFQTDKLAANMQPVSVVFAHEVILRYSPIQRARIYQWNICIFVTETLGEQVAHSPPQGLHAQRCTAKHLLNDTTTYKLNDHVPSSNIINPINMTLKKLRATQGITRQGRWKMKADDTNVAQFYGLKRCTKKEHH</sequence>
<keyword evidence="2" id="KW-1185">Reference proteome</keyword>
<reference evidence="1 2" key="1">
    <citation type="submission" date="2013-11" db="EMBL/GenBank/DDBJ databases">
        <title>Opisthorchis viverrini - life in the bile duct.</title>
        <authorList>
            <person name="Young N.D."/>
            <person name="Nagarajan N."/>
            <person name="Lin S.J."/>
            <person name="Korhonen P.K."/>
            <person name="Jex A.R."/>
            <person name="Hall R.S."/>
            <person name="Safavi-Hemami H."/>
            <person name="Kaewkong W."/>
            <person name="Bertrand D."/>
            <person name="Gao S."/>
            <person name="Seet Q."/>
            <person name="Wongkham S."/>
            <person name="Teh B.T."/>
            <person name="Wongkham C."/>
            <person name="Intapan P.M."/>
            <person name="Maleewong W."/>
            <person name="Yang X."/>
            <person name="Hu M."/>
            <person name="Wang Z."/>
            <person name="Hofmann A."/>
            <person name="Sternberg P.W."/>
            <person name="Tan P."/>
            <person name="Wang J."/>
            <person name="Gasser R.B."/>
        </authorList>
    </citation>
    <scope>NUCLEOTIDE SEQUENCE [LARGE SCALE GENOMIC DNA]</scope>
</reference>
<dbReference type="KEGG" id="ovi:T265_06478"/>
<gene>
    <name evidence="1" type="ORF">T265_06478</name>
</gene>
<dbReference type="Proteomes" id="UP000054324">
    <property type="component" value="Unassembled WGS sequence"/>
</dbReference>
<evidence type="ECO:0000313" key="2">
    <source>
        <dbReference type="Proteomes" id="UP000054324"/>
    </source>
</evidence>
<organism evidence="1 2">
    <name type="scientific">Opisthorchis viverrini</name>
    <name type="common">Southeast Asian liver fluke</name>
    <dbReference type="NCBI Taxonomy" id="6198"/>
    <lineage>
        <taxon>Eukaryota</taxon>
        <taxon>Metazoa</taxon>
        <taxon>Spiralia</taxon>
        <taxon>Lophotrochozoa</taxon>
        <taxon>Platyhelminthes</taxon>
        <taxon>Trematoda</taxon>
        <taxon>Digenea</taxon>
        <taxon>Opisthorchiida</taxon>
        <taxon>Opisthorchiata</taxon>
        <taxon>Opisthorchiidae</taxon>
        <taxon>Opisthorchis</taxon>
    </lineage>
</organism>
<dbReference type="EMBL" id="KL596753">
    <property type="protein sequence ID" value="KER26194.1"/>
    <property type="molecule type" value="Genomic_DNA"/>
</dbReference>
<evidence type="ECO:0000313" key="1">
    <source>
        <dbReference type="EMBL" id="KER26194.1"/>
    </source>
</evidence>
<protein>
    <submittedName>
        <fullName evidence="1">Uncharacterized protein</fullName>
    </submittedName>
</protein>
<dbReference type="GeneID" id="20320657"/>